<dbReference type="SUPFAM" id="SSF52540">
    <property type="entry name" value="P-loop containing nucleoside triphosphate hydrolases"/>
    <property type="match status" value="1"/>
</dbReference>
<keyword evidence="3" id="KW-1185">Reference proteome</keyword>
<dbReference type="STRING" id="261392.SAMN02745149_00354"/>
<protein>
    <recommendedName>
        <fullName evidence="1">ATPase AAA-type core domain-containing protein</fullName>
    </recommendedName>
</protein>
<organism evidence="2 3">
    <name type="scientific">Treponema porcinum</name>
    <dbReference type="NCBI Taxonomy" id="261392"/>
    <lineage>
        <taxon>Bacteria</taxon>
        <taxon>Pseudomonadati</taxon>
        <taxon>Spirochaetota</taxon>
        <taxon>Spirochaetia</taxon>
        <taxon>Spirochaetales</taxon>
        <taxon>Treponemataceae</taxon>
        <taxon>Treponema</taxon>
    </lineage>
</organism>
<name>A0A1T4JIV2_TREPO</name>
<sequence length="447" mass="51936">MLISFSCGNFLSYDSVQTLNLKSGKKLRTKKDHLFYSENAGTILKFAAIYGANSAGKSNLFKAMNVVRSFILTGQLAQNSAELYCRIKKQNIGKPSFFEITFLVDDIPYTYGLKIDMQRRIVVSEWLFFTKGENKHYLFNKDEAGAKIKFGSVLSDCEEITVLSNVFSGGESPFLYCMNHNTKSFYEKNPKAVILKKIFEWFAVHFEVIYPEQPISDTALLYESMTLKKYADYLNFFKTGIVDIEKKEVSEDFVKSNLSVIDRANIDLQINLVRTNNLFTKEKKEWSAVIRNRANIFTIKMDKSGTVKFYVLKFIHQYGNERVAYEMRRESDGTYRLFQLLDVLLTVKNKVFVIDEISRCMHPLLTIKFVEMFLKLAKDRNVQLIVTTHETRLMKHEFLRRDEVWICDNNDDGSSKLSSFNEQQVRIDKVMDENYMEGTFGGIPKWE</sequence>
<dbReference type="AlphaFoldDB" id="A0A1T4JIV2"/>
<dbReference type="Gene3D" id="3.40.50.300">
    <property type="entry name" value="P-loop containing nucleotide triphosphate hydrolases"/>
    <property type="match status" value="1"/>
</dbReference>
<dbReference type="EMBL" id="FUWG01000003">
    <property type="protein sequence ID" value="SJZ30048.1"/>
    <property type="molecule type" value="Genomic_DNA"/>
</dbReference>
<evidence type="ECO:0000313" key="3">
    <source>
        <dbReference type="Proteomes" id="UP000190423"/>
    </source>
</evidence>
<feature type="domain" description="ATPase AAA-type core" evidence="1">
    <location>
        <begin position="269"/>
        <end position="394"/>
    </location>
</feature>
<reference evidence="2 3" key="1">
    <citation type="submission" date="2017-02" db="EMBL/GenBank/DDBJ databases">
        <authorList>
            <person name="Peterson S.W."/>
        </authorList>
    </citation>
    <scope>NUCLEOTIDE SEQUENCE [LARGE SCALE GENOMIC DNA]</scope>
    <source>
        <strain evidence="2 3">ATCC BAA-908</strain>
    </source>
</reference>
<dbReference type="Proteomes" id="UP000190423">
    <property type="component" value="Unassembled WGS sequence"/>
</dbReference>
<dbReference type="GO" id="GO:0005524">
    <property type="term" value="F:ATP binding"/>
    <property type="evidence" value="ECO:0007669"/>
    <property type="project" value="InterPro"/>
</dbReference>
<gene>
    <name evidence="2" type="ORF">SAMN02745149_00354</name>
</gene>
<dbReference type="OrthoDB" id="305333at2"/>
<dbReference type="InterPro" id="IPR027417">
    <property type="entry name" value="P-loop_NTPase"/>
</dbReference>
<dbReference type="RefSeq" id="WP_078932287.1">
    <property type="nucleotide sequence ID" value="NZ_FUWG01000003.1"/>
</dbReference>
<feature type="domain" description="ATPase AAA-type core" evidence="1">
    <location>
        <begin position="46"/>
        <end position="128"/>
    </location>
</feature>
<dbReference type="Pfam" id="PF13304">
    <property type="entry name" value="AAA_21"/>
    <property type="match status" value="2"/>
</dbReference>
<accession>A0A1T4JIV2</accession>
<evidence type="ECO:0000259" key="1">
    <source>
        <dbReference type="Pfam" id="PF13304"/>
    </source>
</evidence>
<dbReference type="PANTHER" id="PTHR40396:SF1">
    <property type="entry name" value="ATPASE AAA-TYPE CORE DOMAIN-CONTAINING PROTEIN"/>
    <property type="match status" value="1"/>
</dbReference>
<dbReference type="GO" id="GO:0016887">
    <property type="term" value="F:ATP hydrolysis activity"/>
    <property type="evidence" value="ECO:0007669"/>
    <property type="project" value="InterPro"/>
</dbReference>
<evidence type="ECO:0000313" key="2">
    <source>
        <dbReference type="EMBL" id="SJZ30048.1"/>
    </source>
</evidence>
<dbReference type="PANTHER" id="PTHR40396">
    <property type="entry name" value="ATPASE-LIKE PROTEIN"/>
    <property type="match status" value="1"/>
</dbReference>
<dbReference type="GeneID" id="78315675"/>
<proteinExistence type="predicted"/>
<dbReference type="InterPro" id="IPR003959">
    <property type="entry name" value="ATPase_AAA_core"/>
</dbReference>